<reference evidence="1 2" key="1">
    <citation type="journal article" date="2018" name="Nat. Ecol. Evol.">
        <title>Pezizomycetes genomes reveal the molecular basis of ectomycorrhizal truffle lifestyle.</title>
        <authorList>
            <person name="Murat C."/>
            <person name="Payen T."/>
            <person name="Noel B."/>
            <person name="Kuo A."/>
            <person name="Morin E."/>
            <person name="Chen J."/>
            <person name="Kohler A."/>
            <person name="Krizsan K."/>
            <person name="Balestrini R."/>
            <person name="Da Silva C."/>
            <person name="Montanini B."/>
            <person name="Hainaut M."/>
            <person name="Levati E."/>
            <person name="Barry K.W."/>
            <person name="Belfiori B."/>
            <person name="Cichocki N."/>
            <person name="Clum A."/>
            <person name="Dockter R.B."/>
            <person name="Fauchery L."/>
            <person name="Guy J."/>
            <person name="Iotti M."/>
            <person name="Le Tacon F."/>
            <person name="Lindquist E.A."/>
            <person name="Lipzen A."/>
            <person name="Malagnac F."/>
            <person name="Mello A."/>
            <person name="Molinier V."/>
            <person name="Miyauchi S."/>
            <person name="Poulain J."/>
            <person name="Riccioni C."/>
            <person name="Rubini A."/>
            <person name="Sitrit Y."/>
            <person name="Splivallo R."/>
            <person name="Traeger S."/>
            <person name="Wang M."/>
            <person name="Zifcakova L."/>
            <person name="Wipf D."/>
            <person name="Zambonelli A."/>
            <person name="Paolocci F."/>
            <person name="Nowrousian M."/>
            <person name="Ottonello S."/>
            <person name="Baldrian P."/>
            <person name="Spatafora J.W."/>
            <person name="Henrissat B."/>
            <person name="Nagy L.G."/>
            <person name="Aury J.M."/>
            <person name="Wincker P."/>
            <person name="Grigoriev I.V."/>
            <person name="Bonfante P."/>
            <person name="Martin F.M."/>
        </authorList>
    </citation>
    <scope>NUCLEOTIDE SEQUENCE [LARGE SCALE GENOMIC DNA]</scope>
    <source>
        <strain evidence="1 2">120613-1</strain>
    </source>
</reference>
<organism evidence="1 2">
    <name type="scientific">Choiromyces venosus 120613-1</name>
    <dbReference type="NCBI Taxonomy" id="1336337"/>
    <lineage>
        <taxon>Eukaryota</taxon>
        <taxon>Fungi</taxon>
        <taxon>Dikarya</taxon>
        <taxon>Ascomycota</taxon>
        <taxon>Pezizomycotina</taxon>
        <taxon>Pezizomycetes</taxon>
        <taxon>Pezizales</taxon>
        <taxon>Tuberaceae</taxon>
        <taxon>Choiromyces</taxon>
    </lineage>
</organism>
<dbReference type="STRING" id="1336337.A0A3N4IYS6"/>
<dbReference type="Gene3D" id="3.20.20.70">
    <property type="entry name" value="Aldolase class I"/>
    <property type="match status" value="1"/>
</dbReference>
<dbReference type="InterPro" id="IPR002220">
    <property type="entry name" value="DapA-like"/>
</dbReference>
<protein>
    <submittedName>
        <fullName evidence="1">Aldolase</fullName>
    </submittedName>
</protein>
<dbReference type="SUPFAM" id="SSF51569">
    <property type="entry name" value="Aldolase"/>
    <property type="match status" value="1"/>
</dbReference>
<dbReference type="PANTHER" id="PTHR12128:SF68">
    <property type="entry name" value="DIHYDRODIPICOLINATE SYNTHETASE"/>
    <property type="match status" value="1"/>
</dbReference>
<dbReference type="OrthoDB" id="191315at2759"/>
<dbReference type="Proteomes" id="UP000276215">
    <property type="component" value="Unassembled WGS sequence"/>
</dbReference>
<proteinExistence type="predicted"/>
<evidence type="ECO:0000313" key="1">
    <source>
        <dbReference type="EMBL" id="RPA90147.1"/>
    </source>
</evidence>
<dbReference type="CDD" id="cd00408">
    <property type="entry name" value="DHDPS-like"/>
    <property type="match status" value="1"/>
</dbReference>
<dbReference type="EMBL" id="ML120539">
    <property type="protein sequence ID" value="RPA90147.1"/>
    <property type="molecule type" value="Genomic_DNA"/>
</dbReference>
<dbReference type="GO" id="GO:0008840">
    <property type="term" value="F:4-hydroxy-tetrahydrodipicolinate synthase activity"/>
    <property type="evidence" value="ECO:0007669"/>
    <property type="project" value="TreeGrafter"/>
</dbReference>
<evidence type="ECO:0000313" key="2">
    <source>
        <dbReference type="Proteomes" id="UP000276215"/>
    </source>
</evidence>
<dbReference type="PANTHER" id="PTHR12128">
    <property type="entry name" value="DIHYDRODIPICOLINATE SYNTHASE"/>
    <property type="match status" value="1"/>
</dbReference>
<sequence>MADVSLVDVNHRASPSSHPPAGIYIPVPTFFVPAASKEYNPLTHPLGLDAQASHALHLTHSGITGLELLGSTGEAVYLTRTECVAQINHVGAALAVGGYKDYPLIAGTATNEEMVEFLNESAAAGAGWGLVLALGYFATATSEEGTIIYIPVMIPATTTLASVTTKLSPSIFRALAAHPNIVGGKFSHSDISIHAQIALDPKIDHSKFHLFTGLGQQLFLALQVGYSVAIDDLLAIFLTTVVHLYNLVMRTKAMDQETLDRVRELQYWVSCTEELIVKFGTVGIKEAVARVLSFGEPDGGRLLLARWSVEMMEMARVEMEFQTL</sequence>
<accession>A0A3N4IYS6</accession>
<dbReference type="InterPro" id="IPR013785">
    <property type="entry name" value="Aldolase_TIM"/>
</dbReference>
<dbReference type="Pfam" id="PF00701">
    <property type="entry name" value="DHDPS"/>
    <property type="match status" value="1"/>
</dbReference>
<gene>
    <name evidence="1" type="ORF">L873DRAFT_1831779</name>
</gene>
<name>A0A3N4IYS6_9PEZI</name>
<dbReference type="SMART" id="SM01130">
    <property type="entry name" value="DHDPS"/>
    <property type="match status" value="1"/>
</dbReference>
<dbReference type="AlphaFoldDB" id="A0A3N4IYS6"/>
<keyword evidence="2" id="KW-1185">Reference proteome</keyword>